<dbReference type="PANTHER" id="PTHR36836">
    <property type="entry name" value="COLANIC ACID BIOSYNTHESIS PROTEIN WCAK"/>
    <property type="match status" value="1"/>
</dbReference>
<feature type="domain" description="Polysaccharide pyruvyl transferase" evidence="1">
    <location>
        <begin position="14"/>
        <end position="308"/>
    </location>
</feature>
<accession>A0ABX3GUI1</accession>
<comment type="caution">
    <text evidence="2">The sequence shown here is derived from an EMBL/GenBank/DDBJ whole genome shotgun (WGS) entry which is preliminary data.</text>
</comment>
<sequence length="380" mass="43681">MKKMMVSAYTEFNLGDDLFIKVLCERYPDTRFMIIAPRLYKLVFKDIKNLKVYASDSVLFRGINYVFRKLKLHNNFLQRFLGDQSDGTVHIGGSIFMQGEHWAEYVANAEAMRNKSKPYYLMGANFGPFTDDEYYQVHRRIFPEYTDVSFREQYSYDLFKDLGNVRMAPDIIFQLKYNANETSSGQKPPAGQTIAISVIKPSSKNLSGFDNLYYEKMKDVAVYFIKQGYAVHFMSFCQHEGDQEAIGQIIGLIPAEFQEQTHVHLYKTNIDDILAALAGASCIVASRFHAMILGWVFNKPVFPVAYSSKMVNVMQDAYFTGKYTDFAHLAELTPEEVYDSMATNRLDVTLQANQAEKHFEQLDAYLSPAPFMEGRRSYES</sequence>
<dbReference type="EMBL" id="MPTB01000067">
    <property type="protein sequence ID" value="OMD37619.1"/>
    <property type="molecule type" value="Genomic_DNA"/>
</dbReference>
<dbReference type="PANTHER" id="PTHR36836:SF1">
    <property type="entry name" value="COLANIC ACID BIOSYNTHESIS PROTEIN WCAK"/>
    <property type="match status" value="1"/>
</dbReference>
<gene>
    <name evidence="2" type="ORF">BSK56_31125</name>
</gene>
<name>A0ABX3GUI1_PAEBO</name>
<dbReference type="RefSeq" id="WP_076114264.1">
    <property type="nucleotide sequence ID" value="NZ_MPTB01000067.1"/>
</dbReference>
<dbReference type="Pfam" id="PF04230">
    <property type="entry name" value="PS_pyruv_trans"/>
    <property type="match status" value="1"/>
</dbReference>
<organism evidence="2 3">
    <name type="scientific">Paenibacillus borealis</name>
    <dbReference type="NCBI Taxonomy" id="160799"/>
    <lineage>
        <taxon>Bacteria</taxon>
        <taxon>Bacillati</taxon>
        <taxon>Bacillota</taxon>
        <taxon>Bacilli</taxon>
        <taxon>Bacillales</taxon>
        <taxon>Paenibacillaceae</taxon>
        <taxon>Paenibacillus</taxon>
    </lineage>
</organism>
<evidence type="ECO:0000313" key="2">
    <source>
        <dbReference type="EMBL" id="OMD37619.1"/>
    </source>
</evidence>
<proteinExistence type="predicted"/>
<reference evidence="2 3" key="1">
    <citation type="submission" date="2016-10" db="EMBL/GenBank/DDBJ databases">
        <title>Paenibacillus species isolates.</title>
        <authorList>
            <person name="Beno S.M."/>
        </authorList>
    </citation>
    <scope>NUCLEOTIDE SEQUENCE [LARGE SCALE GENOMIC DNA]</scope>
    <source>
        <strain evidence="2 3">FSL H7-0744</strain>
    </source>
</reference>
<dbReference type="Proteomes" id="UP000187412">
    <property type="component" value="Unassembled WGS sequence"/>
</dbReference>
<evidence type="ECO:0000313" key="3">
    <source>
        <dbReference type="Proteomes" id="UP000187412"/>
    </source>
</evidence>
<keyword evidence="3" id="KW-1185">Reference proteome</keyword>
<dbReference type="InterPro" id="IPR007345">
    <property type="entry name" value="Polysacch_pyruvyl_Trfase"/>
</dbReference>
<protein>
    <recommendedName>
        <fullName evidence="1">Polysaccharide pyruvyl transferase domain-containing protein</fullName>
    </recommendedName>
</protein>
<dbReference type="SUPFAM" id="SSF53756">
    <property type="entry name" value="UDP-Glycosyltransferase/glycogen phosphorylase"/>
    <property type="match status" value="1"/>
</dbReference>
<evidence type="ECO:0000259" key="1">
    <source>
        <dbReference type="Pfam" id="PF04230"/>
    </source>
</evidence>